<dbReference type="Gene3D" id="1.20.1440.130">
    <property type="entry name" value="VKOR domain"/>
    <property type="match status" value="1"/>
</dbReference>
<evidence type="ECO:0000256" key="3">
    <source>
        <dbReference type="ARBA" id="ARBA00022692"/>
    </source>
</evidence>
<keyword evidence="7 10" id="KW-0472">Membrane</keyword>
<dbReference type="NCBIfam" id="NF011480">
    <property type="entry name" value="PRK14889.1-4"/>
    <property type="match status" value="1"/>
</dbReference>
<evidence type="ECO:0000256" key="2">
    <source>
        <dbReference type="ARBA" id="ARBA00006214"/>
    </source>
</evidence>
<organism evidence="12 13">
    <name type="scientific">Aeropyrum pernix</name>
    <dbReference type="NCBI Taxonomy" id="56636"/>
    <lineage>
        <taxon>Archaea</taxon>
        <taxon>Thermoproteota</taxon>
        <taxon>Thermoprotei</taxon>
        <taxon>Desulfurococcales</taxon>
        <taxon>Desulfurococcaceae</taxon>
        <taxon>Aeropyrum</taxon>
    </lineage>
</organism>
<comment type="similarity">
    <text evidence="2">Belongs to the VKOR family.</text>
</comment>
<feature type="transmembrane region" description="Helical" evidence="10">
    <location>
        <begin position="87"/>
        <end position="107"/>
    </location>
</feature>
<evidence type="ECO:0000256" key="9">
    <source>
        <dbReference type="ARBA" id="ARBA00023284"/>
    </source>
</evidence>
<evidence type="ECO:0000256" key="4">
    <source>
        <dbReference type="ARBA" id="ARBA00022719"/>
    </source>
</evidence>
<comment type="subcellular location">
    <subcellularLocation>
        <location evidence="1">Membrane</location>
        <topology evidence="1">Multi-pass membrane protein</topology>
    </subcellularLocation>
</comment>
<feature type="domain" description="Vitamin K epoxide reductase" evidence="11">
    <location>
        <begin position="2"/>
        <end position="139"/>
    </location>
</feature>
<name>A0A401HAX7_AERPX</name>
<evidence type="ECO:0000256" key="5">
    <source>
        <dbReference type="ARBA" id="ARBA00022989"/>
    </source>
</evidence>
<evidence type="ECO:0000313" key="13">
    <source>
        <dbReference type="Proteomes" id="UP000291213"/>
    </source>
</evidence>
<evidence type="ECO:0000313" key="12">
    <source>
        <dbReference type="EMBL" id="GBF09512.1"/>
    </source>
</evidence>
<protein>
    <recommendedName>
        <fullName evidence="11">Vitamin K epoxide reductase domain-containing protein</fullName>
    </recommendedName>
</protein>
<feature type="transmembrane region" description="Helical" evidence="10">
    <location>
        <begin position="54"/>
        <end position="80"/>
    </location>
</feature>
<evidence type="ECO:0000256" key="10">
    <source>
        <dbReference type="SAM" id="Phobius"/>
    </source>
</evidence>
<evidence type="ECO:0000256" key="7">
    <source>
        <dbReference type="ARBA" id="ARBA00023136"/>
    </source>
</evidence>
<keyword evidence="6" id="KW-0560">Oxidoreductase</keyword>
<comment type="caution">
    <text evidence="12">The sequence shown here is derived from an EMBL/GenBank/DDBJ whole genome shotgun (WGS) entry which is preliminary data.</text>
</comment>
<dbReference type="RefSeq" id="WP_131160479.1">
    <property type="nucleotide sequence ID" value="NZ_BDMD01000073.1"/>
</dbReference>
<dbReference type="InterPro" id="IPR012932">
    <property type="entry name" value="VKOR"/>
</dbReference>
<keyword evidence="5 10" id="KW-1133">Transmembrane helix</keyword>
<dbReference type="AlphaFoldDB" id="A0A401HAX7"/>
<evidence type="ECO:0000259" key="11">
    <source>
        <dbReference type="SMART" id="SM00756"/>
    </source>
</evidence>
<dbReference type="GO" id="GO:0048038">
    <property type="term" value="F:quinone binding"/>
    <property type="evidence" value="ECO:0007669"/>
    <property type="project" value="UniProtKB-KW"/>
</dbReference>
<accession>A0A401HAX7</accession>
<dbReference type="Pfam" id="PF07884">
    <property type="entry name" value="VKOR"/>
    <property type="match status" value="1"/>
</dbReference>
<evidence type="ECO:0000256" key="8">
    <source>
        <dbReference type="ARBA" id="ARBA00023157"/>
    </source>
</evidence>
<keyword evidence="8" id="KW-1015">Disulfide bond</keyword>
<evidence type="ECO:0000256" key="6">
    <source>
        <dbReference type="ARBA" id="ARBA00023002"/>
    </source>
</evidence>
<gene>
    <name evidence="12" type="ORF">apy_12370</name>
</gene>
<dbReference type="Proteomes" id="UP000291213">
    <property type="component" value="Unassembled WGS sequence"/>
</dbReference>
<proteinExistence type="inferred from homology"/>
<dbReference type="EMBL" id="BDMD01000073">
    <property type="protein sequence ID" value="GBF09512.1"/>
    <property type="molecule type" value="Genomic_DNA"/>
</dbReference>
<dbReference type="GO" id="GO:0016020">
    <property type="term" value="C:membrane"/>
    <property type="evidence" value="ECO:0007669"/>
    <property type="project" value="UniProtKB-SubCell"/>
</dbReference>
<keyword evidence="3 10" id="KW-0812">Transmembrane</keyword>
<dbReference type="SMART" id="SM00756">
    <property type="entry name" value="VKc"/>
    <property type="match status" value="1"/>
</dbReference>
<feature type="transmembrane region" description="Helical" evidence="10">
    <location>
        <begin position="113"/>
        <end position="139"/>
    </location>
</feature>
<keyword evidence="4" id="KW-0874">Quinone</keyword>
<dbReference type="InterPro" id="IPR038354">
    <property type="entry name" value="VKOR_sf"/>
</dbReference>
<reference evidence="12 13" key="1">
    <citation type="submission" date="2017-02" db="EMBL/GenBank/DDBJ databases">
        <title>isolation and characterization of a novel temperate virus Aeropyrum globular virus 1 infecting hyperthermophilic archaeon Aeropyrum.</title>
        <authorList>
            <person name="Yumiya M."/>
            <person name="Yoshida T."/>
            <person name="Sako Y."/>
        </authorList>
    </citation>
    <scope>NUCLEOTIDE SEQUENCE [LARGE SCALE GENOMIC DNA]</scope>
    <source>
        <strain evidence="12 13">YK1-12-2013</strain>
    </source>
</reference>
<evidence type="ECO:0000256" key="1">
    <source>
        <dbReference type="ARBA" id="ARBA00004141"/>
    </source>
</evidence>
<keyword evidence="9" id="KW-0676">Redox-active center</keyword>
<dbReference type="GO" id="GO:0016491">
    <property type="term" value="F:oxidoreductase activity"/>
    <property type="evidence" value="ECO:0007669"/>
    <property type="project" value="UniProtKB-KW"/>
</dbReference>
<sequence>MPRLSHALLAVTLVGYAASIAGYFEYVSGSGVCEIGDVGFAVVNCSSVYDIPEAVVFGVVHLSVLAPVYFTLLSLVALAYWIRRSRVFLIASSFLSLVGVVVVPYLVYLELFVAGAVCLWCTVMHISILLAFALAVAGLRIGGHT</sequence>